<proteinExistence type="predicted"/>
<gene>
    <name evidence="1" type="ORF">SC09_Contig28orf00220</name>
</gene>
<dbReference type="EMBL" id="JXBC01000006">
    <property type="protein sequence ID" value="KIU10054.1"/>
    <property type="molecule type" value="Genomic_DNA"/>
</dbReference>
<dbReference type="AlphaFoldDB" id="A0A0D1JCG3"/>
<sequence length="40" mass="4678">MNEKEGSIYEYQNLLDMLAEMVTEYLTKHPKGGDSNDEKR</sequence>
<evidence type="ECO:0000313" key="1">
    <source>
        <dbReference type="EMBL" id="KIU10054.1"/>
    </source>
</evidence>
<accession>A0A0D1JCG3</accession>
<reference evidence="1 2" key="1">
    <citation type="submission" date="2014-12" db="EMBL/GenBank/DDBJ databases">
        <title>Comparative genome analysis of Bacillus coagulans HM-08, Clostridium butyricum HM-68, Bacillus subtilis HM-66 and Bacillus licheniformis BL-09.</title>
        <authorList>
            <person name="Zhang H."/>
        </authorList>
    </citation>
    <scope>NUCLEOTIDE SEQUENCE [LARGE SCALE GENOMIC DNA]</scope>
    <source>
        <strain evidence="1 2">HM-66</strain>
    </source>
</reference>
<comment type="caution">
    <text evidence="1">The sequence shown here is derived from an EMBL/GenBank/DDBJ whole genome shotgun (WGS) entry which is preliminary data.</text>
</comment>
<organism evidence="1 2">
    <name type="scientific">Bacillus subtilis</name>
    <dbReference type="NCBI Taxonomy" id="1423"/>
    <lineage>
        <taxon>Bacteria</taxon>
        <taxon>Bacillati</taxon>
        <taxon>Bacillota</taxon>
        <taxon>Bacilli</taxon>
        <taxon>Bacillales</taxon>
        <taxon>Bacillaceae</taxon>
        <taxon>Bacillus</taxon>
    </lineage>
</organism>
<dbReference type="Proteomes" id="UP000032247">
    <property type="component" value="Unassembled WGS sequence"/>
</dbReference>
<dbReference type="PATRIC" id="fig|1423.173.peg.3500"/>
<evidence type="ECO:0000313" key="2">
    <source>
        <dbReference type="Proteomes" id="UP000032247"/>
    </source>
</evidence>
<name>A0A0D1JCG3_BACIU</name>
<protein>
    <submittedName>
        <fullName evidence="1">Uncharacterized protein</fullName>
    </submittedName>
</protein>